<dbReference type="EMBL" id="JAAIJQ010000184">
    <property type="protein sequence ID" value="NEV65243.1"/>
    <property type="molecule type" value="Genomic_DNA"/>
</dbReference>
<evidence type="ECO:0000313" key="2">
    <source>
        <dbReference type="EMBL" id="NEV65243.1"/>
    </source>
</evidence>
<feature type="transmembrane region" description="Helical" evidence="1">
    <location>
        <begin position="109"/>
        <end position="127"/>
    </location>
</feature>
<dbReference type="Pfam" id="PF10011">
    <property type="entry name" value="DUF2254"/>
    <property type="match status" value="1"/>
</dbReference>
<evidence type="ECO:0000313" key="3">
    <source>
        <dbReference type="Proteomes" id="UP000483379"/>
    </source>
</evidence>
<keyword evidence="3" id="KW-1185">Reference proteome</keyword>
<gene>
    <name evidence="2" type="ORF">G3446_26005</name>
</gene>
<keyword evidence="1" id="KW-1133">Transmembrane helix</keyword>
<comment type="caution">
    <text evidence="2">The sequence shown here is derived from an EMBL/GenBank/DDBJ whole genome shotgun (WGS) entry which is preliminary data.</text>
</comment>
<keyword evidence="1" id="KW-0472">Membrane</keyword>
<dbReference type="Proteomes" id="UP000483379">
    <property type="component" value="Unassembled WGS sequence"/>
</dbReference>
<proteinExistence type="predicted"/>
<protein>
    <submittedName>
        <fullName evidence="2">DUF2254 domain-containing protein</fullName>
    </submittedName>
</protein>
<feature type="transmembrane region" description="Helical" evidence="1">
    <location>
        <begin position="21"/>
        <end position="42"/>
    </location>
</feature>
<evidence type="ECO:0000256" key="1">
    <source>
        <dbReference type="SAM" id="Phobius"/>
    </source>
</evidence>
<feature type="transmembrane region" description="Helical" evidence="1">
    <location>
        <begin position="139"/>
        <end position="159"/>
    </location>
</feature>
<name>A0A6M0K8A6_9GAMM</name>
<sequence>MSAIISRGRLKLLSHRLRERLWVKPLVICLLSIVNVFVAKLADDTDLAQFMPAISADSIESLLSIMASSMLVIATFAVGSMVSAYASASSTATPRSFRLVIADDVSQNALSTFIGAFIFSVVALTAVKNDYFESAGLFTLFILMAAVFSIVILTFLRWVDRIARLGRLGMTIDVVEKATADALKRRRDAPTLQGVAKRSQDTVGNAVFATTVGYVQHVDIAVLQACAEKGQGRIVVTALPGTFAAPGQALARVSDSPDGNTAIDCEQVIQSFLIGDDRTFQEDPRFGLVVLSEIAGRALSPAVNDPGTAIDVIGTLVRLFVLWNDSGAQEEDGAPKYDRVEVPELALMDLFDDAFTAIARDGAGTVEVAVRLQKALRSLALVGDSAMRGAAAYHGRLALARTERALNLPEDVATVRAVAALAQSAALEQTG</sequence>
<dbReference type="RefSeq" id="WP_164456567.1">
    <property type="nucleotide sequence ID" value="NZ_JAAIJQ010000184.1"/>
</dbReference>
<dbReference type="InterPro" id="IPR018723">
    <property type="entry name" value="DUF2254_membrane"/>
</dbReference>
<organism evidence="2 3">
    <name type="scientific">Thiorhodococcus minor</name>
    <dbReference type="NCBI Taxonomy" id="57489"/>
    <lineage>
        <taxon>Bacteria</taxon>
        <taxon>Pseudomonadati</taxon>
        <taxon>Pseudomonadota</taxon>
        <taxon>Gammaproteobacteria</taxon>
        <taxon>Chromatiales</taxon>
        <taxon>Chromatiaceae</taxon>
        <taxon>Thiorhodococcus</taxon>
    </lineage>
</organism>
<keyword evidence="1" id="KW-0812">Transmembrane</keyword>
<accession>A0A6M0K8A6</accession>
<dbReference type="AlphaFoldDB" id="A0A6M0K8A6"/>
<feature type="transmembrane region" description="Helical" evidence="1">
    <location>
        <begin position="62"/>
        <end position="88"/>
    </location>
</feature>
<reference evidence="2 3" key="1">
    <citation type="submission" date="2020-02" db="EMBL/GenBank/DDBJ databases">
        <title>Genome sequences of Thiorhodococcus mannitoliphagus and Thiorhodococcus minor, purple sulfur photosynthetic bacteria in the gammaproteobacterial family, Chromatiaceae.</title>
        <authorList>
            <person name="Aviles F.A."/>
            <person name="Meyer T.E."/>
            <person name="Kyndt J.A."/>
        </authorList>
    </citation>
    <scope>NUCLEOTIDE SEQUENCE [LARGE SCALE GENOMIC DNA]</scope>
    <source>
        <strain evidence="2 3">DSM 11518</strain>
    </source>
</reference>